<evidence type="ECO:0000256" key="7">
    <source>
        <dbReference type="ARBA" id="ARBA00022898"/>
    </source>
</evidence>
<dbReference type="GO" id="GO:0009228">
    <property type="term" value="P:thiamine biosynthetic process"/>
    <property type="evidence" value="ECO:0007669"/>
    <property type="project" value="UniProtKB-KW"/>
</dbReference>
<accession>A0A0Q9YQ03</accession>
<gene>
    <name evidence="14" type="ORF">CC99x_002700</name>
    <name evidence="13" type="ORF">CC99x_01502</name>
</gene>
<dbReference type="EMBL" id="LKHV01000006">
    <property type="protein sequence ID" value="KRG18615.1"/>
    <property type="molecule type" value="Genomic_DNA"/>
</dbReference>
<feature type="domain" description="SsuA/THI5-like" evidence="12">
    <location>
        <begin position="12"/>
        <end position="227"/>
    </location>
</feature>
<evidence type="ECO:0000256" key="4">
    <source>
        <dbReference type="ARBA" id="ARBA00011738"/>
    </source>
</evidence>
<keyword evidence="5" id="KW-0808">Transferase</keyword>
<keyword evidence="6" id="KW-0479">Metal-binding</keyword>
<comment type="subunit">
    <text evidence="4">Homodimer.</text>
</comment>
<dbReference type="AlphaFoldDB" id="A0A0Q9YQ03"/>
<dbReference type="EMBL" id="LKHV02000001">
    <property type="protein sequence ID" value="MCS5707807.1"/>
    <property type="molecule type" value="Genomic_DNA"/>
</dbReference>
<dbReference type="SUPFAM" id="SSF53850">
    <property type="entry name" value="Periplasmic binding protein-like II"/>
    <property type="match status" value="1"/>
</dbReference>
<evidence type="ECO:0000256" key="5">
    <source>
        <dbReference type="ARBA" id="ARBA00022679"/>
    </source>
</evidence>
<sequence length="296" mass="33206">MHVPFLLNWYLNPYHAPLVVAQEMGFFEKYGIDLAIIEPTNPSDVTKIIGTGAIKLGLKAMVHCFAARARGYAIQSIATVLDEPPTGLISPLKQRIKHIADIQNKRIGYVGEFGKIMIDNLVQEAGFPINCYEAIRVGMDATQAILTGHVDAAIGIASFQQIELEAAGMPSYLMPIDEMAQLGCCCFCSIQVIAHDSFLQDNHQMIHRFLQALQQGLQVTKKDPEQAWKCLIATKPSLNRPVYQKIFQATHPYFSSDLKNVDRDWQKVKNYAQRLKITDAQLSLSECYTNRFFSPV</sequence>
<keyword evidence="9" id="KW-0408">Iron</keyword>
<dbReference type="Gene3D" id="3.40.190.10">
    <property type="entry name" value="Periplasmic binding protein-like II"/>
    <property type="match status" value="2"/>
</dbReference>
<proteinExistence type="inferred from homology"/>
<comment type="caution">
    <text evidence="13">The sequence shown here is derived from an EMBL/GenBank/DDBJ whole genome shotgun (WGS) entry which is preliminary data.</text>
</comment>
<organism evidence="13">
    <name type="scientific">Candidatus Berkiella cookevillensis</name>
    <dbReference type="NCBI Taxonomy" id="437022"/>
    <lineage>
        <taxon>Bacteria</taxon>
        <taxon>Pseudomonadati</taxon>
        <taxon>Pseudomonadota</taxon>
        <taxon>Gammaproteobacteria</taxon>
        <taxon>Candidatus Berkiellales</taxon>
        <taxon>Candidatus Berkiellaceae</taxon>
        <taxon>Candidatus Berkiella</taxon>
    </lineage>
</organism>
<evidence type="ECO:0000313" key="13">
    <source>
        <dbReference type="EMBL" id="KRG18615.1"/>
    </source>
</evidence>
<evidence type="ECO:0000256" key="8">
    <source>
        <dbReference type="ARBA" id="ARBA00022977"/>
    </source>
</evidence>
<dbReference type="RefSeq" id="WP_057624595.1">
    <property type="nucleotide sequence ID" value="NZ_LKHV02000001.1"/>
</dbReference>
<evidence type="ECO:0000256" key="1">
    <source>
        <dbReference type="ARBA" id="ARBA00003469"/>
    </source>
</evidence>
<comment type="pathway">
    <text evidence="2">Cofactor biosynthesis; thiamine diphosphate biosynthesis.</text>
</comment>
<evidence type="ECO:0000256" key="6">
    <source>
        <dbReference type="ARBA" id="ARBA00022723"/>
    </source>
</evidence>
<dbReference type="GO" id="GO:0016740">
    <property type="term" value="F:transferase activity"/>
    <property type="evidence" value="ECO:0007669"/>
    <property type="project" value="UniProtKB-KW"/>
</dbReference>
<evidence type="ECO:0000259" key="12">
    <source>
        <dbReference type="Pfam" id="PF09084"/>
    </source>
</evidence>
<reference evidence="14" key="2">
    <citation type="journal article" date="2016" name="Genome Announc.">
        <title>Draft Genome Sequences of Two Novel Amoeba-Resistant Intranuclear Bacteria, 'Candidatus Berkiella cookevillensis' and 'Candidatus Berkiella aquae'.</title>
        <authorList>
            <person name="Mehari Y.T."/>
            <person name="Arivett B.A."/>
            <person name="Farone A.L."/>
            <person name="Gunderson J.H."/>
            <person name="Farone M.B."/>
        </authorList>
    </citation>
    <scope>NUCLEOTIDE SEQUENCE</scope>
    <source>
        <strain evidence="14">CC99</strain>
    </source>
</reference>
<reference evidence="14" key="3">
    <citation type="submission" date="2021-06" db="EMBL/GenBank/DDBJ databases">
        <title>Genomic Description and Analysis of Intracellular Bacteria, Candidatus Berkiella cookevillensis and Candidatus Berkiella aquae.</title>
        <authorList>
            <person name="Kidane D.T."/>
            <person name="Mehari Y.T."/>
            <person name="Rice F.C."/>
            <person name="Arivett B.A."/>
            <person name="Farone A.L."/>
            <person name="Berk S.G."/>
            <person name="Farone M.B."/>
        </authorList>
    </citation>
    <scope>NUCLEOTIDE SEQUENCE</scope>
    <source>
        <strain evidence="14">CC99</strain>
    </source>
</reference>
<reference evidence="13" key="1">
    <citation type="submission" date="2015-09" db="EMBL/GenBank/DDBJ databases">
        <title>Draft Genome Sequences of Two Novel Amoeba-resistant Intranuclear Bacteria, Candidatus Berkiella cookevillensis and Candidatus Berkiella aquae.</title>
        <authorList>
            <person name="Mehari Y.T."/>
            <person name="Arivett B.A."/>
            <person name="Farone A.L."/>
            <person name="Gunderson J.H."/>
            <person name="Farone M.B."/>
        </authorList>
    </citation>
    <scope>NUCLEOTIDE SEQUENCE [LARGE SCALE GENOMIC DNA]</scope>
    <source>
        <strain evidence="13">CC99</strain>
    </source>
</reference>
<dbReference type="PANTHER" id="PTHR31528:SF1">
    <property type="entry name" value="4-AMINO-5-HYDROXYMETHYL-2-METHYLPYRIMIDINE PHOSPHATE SYNTHASE THI11-RELATED"/>
    <property type="match status" value="1"/>
</dbReference>
<dbReference type="Pfam" id="PF09084">
    <property type="entry name" value="NMT1"/>
    <property type="match status" value="1"/>
</dbReference>
<evidence type="ECO:0000256" key="9">
    <source>
        <dbReference type="ARBA" id="ARBA00023004"/>
    </source>
</evidence>
<name>A0A0Q9YQ03_9GAMM</name>
<keyword evidence="8" id="KW-0784">Thiamine biosynthesis</keyword>
<comment type="similarity">
    <text evidence="3">Belongs to the NMT1/THI5 family.</text>
</comment>
<dbReference type="GO" id="GO:0046872">
    <property type="term" value="F:metal ion binding"/>
    <property type="evidence" value="ECO:0007669"/>
    <property type="project" value="UniProtKB-KW"/>
</dbReference>
<dbReference type="OrthoDB" id="5348911at2"/>
<evidence type="ECO:0000313" key="15">
    <source>
        <dbReference type="Proteomes" id="UP000051494"/>
    </source>
</evidence>
<dbReference type="STRING" id="437022.CC99x_01502"/>
<comment type="function">
    <text evidence="1">Responsible for the formation of the pyrimidine heterocycle in the thiamine biosynthesis pathway. Catalyzes the formation of hydroxymethylpyrimidine phosphate (HMP-P) from histidine and pyridoxal phosphate (PLP). The protein uses PLP and the active site histidine to form HMP-P, generating an inactive enzyme. The enzyme can only undergo a single turnover, which suggests it is a suicide enzyme.</text>
</comment>
<evidence type="ECO:0000313" key="14">
    <source>
        <dbReference type="EMBL" id="MCS5707807.1"/>
    </source>
</evidence>
<dbReference type="PANTHER" id="PTHR31528">
    <property type="entry name" value="4-AMINO-5-HYDROXYMETHYL-2-METHYLPYRIMIDINE PHOSPHATE SYNTHASE THI11-RELATED"/>
    <property type="match status" value="1"/>
</dbReference>
<evidence type="ECO:0000256" key="11">
    <source>
        <dbReference type="ARBA" id="ARBA00048179"/>
    </source>
</evidence>
<dbReference type="InterPro" id="IPR015168">
    <property type="entry name" value="SsuA/THI5"/>
</dbReference>
<evidence type="ECO:0000256" key="2">
    <source>
        <dbReference type="ARBA" id="ARBA00004948"/>
    </source>
</evidence>
<comment type="catalytic activity">
    <reaction evidence="11">
        <text>N(6)-(pyridoxal phosphate)-L-lysyl-[4-amino-5-hydroxymethyl-2-methylpyrimidine phosphate synthase] + L-histidyl-[4-amino-5-hydroxymethyl-2-methylpyrimidine phosphate synthase] + 2 Fe(3+) + 4 H2O = L-lysyl-[4-amino-5-hydroxymethyl-2-methylpyrimidine phosphate synthase] + (2S)-2-amino-5-hydroxy-4-oxopentanoyl-[4-amino-5-hydroxymethyl-2-methylpyrimidine phosphate synthase] + 4-amino-2-methyl-5-(phosphooxymethyl)pyrimidine + 3-oxopropanoate + 2 Fe(2+) + 2 H(+)</text>
        <dbReference type="Rhea" id="RHEA:65756"/>
        <dbReference type="Rhea" id="RHEA-COMP:16892"/>
        <dbReference type="Rhea" id="RHEA-COMP:16893"/>
        <dbReference type="Rhea" id="RHEA-COMP:16894"/>
        <dbReference type="Rhea" id="RHEA-COMP:16895"/>
        <dbReference type="ChEBI" id="CHEBI:15377"/>
        <dbReference type="ChEBI" id="CHEBI:15378"/>
        <dbReference type="ChEBI" id="CHEBI:29033"/>
        <dbReference type="ChEBI" id="CHEBI:29034"/>
        <dbReference type="ChEBI" id="CHEBI:29969"/>
        <dbReference type="ChEBI" id="CHEBI:29979"/>
        <dbReference type="ChEBI" id="CHEBI:33190"/>
        <dbReference type="ChEBI" id="CHEBI:58354"/>
        <dbReference type="ChEBI" id="CHEBI:143915"/>
        <dbReference type="ChEBI" id="CHEBI:157692"/>
    </reaction>
    <physiologicalReaction direction="left-to-right" evidence="11">
        <dbReference type="Rhea" id="RHEA:65757"/>
    </physiologicalReaction>
</comment>
<dbReference type="InterPro" id="IPR027939">
    <property type="entry name" value="NMT1/THI5"/>
</dbReference>
<dbReference type="PATRIC" id="fig|1590042.3.peg.1526"/>
<keyword evidence="15" id="KW-1185">Reference proteome</keyword>
<protein>
    <recommendedName>
        <fullName evidence="10">Thiamine pyrimidine synthase</fullName>
    </recommendedName>
</protein>
<evidence type="ECO:0000256" key="10">
    <source>
        <dbReference type="ARBA" id="ARBA00033171"/>
    </source>
</evidence>
<evidence type="ECO:0000256" key="3">
    <source>
        <dbReference type="ARBA" id="ARBA00009406"/>
    </source>
</evidence>
<dbReference type="Proteomes" id="UP000051494">
    <property type="component" value="Unassembled WGS sequence"/>
</dbReference>
<keyword evidence="7" id="KW-0663">Pyridoxal phosphate</keyword>